<name>A0ABU9DNB9_9BACL</name>
<dbReference type="Pfam" id="PF25997">
    <property type="entry name" value="BSH_YhbJ"/>
    <property type="match status" value="1"/>
</dbReference>
<evidence type="ECO:0000259" key="6">
    <source>
        <dbReference type="Pfam" id="PF25963"/>
    </source>
</evidence>
<dbReference type="Gene3D" id="2.40.30.170">
    <property type="match status" value="1"/>
</dbReference>
<dbReference type="Proteomes" id="UP001469365">
    <property type="component" value="Unassembled WGS sequence"/>
</dbReference>
<gene>
    <name evidence="8" type="ORF">WMW72_20890</name>
</gene>
<dbReference type="InterPro" id="IPR058635">
    <property type="entry name" value="BSH_YhbJ"/>
</dbReference>
<sequence>MNKKRIILAIVIVLVLVGGYFGVNAYVESGKYVTTEDAKVQGDLRAIGSLSAGKLVEWKYKEGDSFAKGDVLGIVETVPARGNTPASTVEITAAEGGTVIQSAAVQNQTVAPGAALAMSADLDALYITANLQETEVNSVKVGNKVTIQIDAFKGETFTGHIDKIGLGTNSSFSLLGSSNTSGNFTKVIQRIPVKIALDGTRGKRLIPGLNATVRIEK</sequence>
<evidence type="ECO:0000259" key="7">
    <source>
        <dbReference type="Pfam" id="PF25997"/>
    </source>
</evidence>
<keyword evidence="4" id="KW-1133">Transmembrane helix</keyword>
<evidence type="ECO:0000256" key="4">
    <source>
        <dbReference type="ARBA" id="ARBA00022989"/>
    </source>
</evidence>
<evidence type="ECO:0000256" key="3">
    <source>
        <dbReference type="ARBA" id="ARBA00022692"/>
    </source>
</evidence>
<keyword evidence="5" id="KW-0472">Membrane</keyword>
<dbReference type="CDD" id="cd06849">
    <property type="entry name" value="lipoyl_domain"/>
    <property type="match status" value="1"/>
</dbReference>
<feature type="domain" description="p-hydroxybenzoic acid efflux pump subunit AaeA-like beta-barrel" evidence="6">
    <location>
        <begin position="125"/>
        <end position="215"/>
    </location>
</feature>
<accession>A0ABU9DNB9</accession>
<dbReference type="PANTHER" id="PTHR30386">
    <property type="entry name" value="MEMBRANE FUSION SUBUNIT OF EMRAB-TOLC MULTIDRUG EFFLUX PUMP"/>
    <property type="match status" value="1"/>
</dbReference>
<protein>
    <submittedName>
        <fullName evidence="8">Efflux RND transporter periplasmic adaptor subunit</fullName>
    </submittedName>
</protein>
<dbReference type="RefSeq" id="WP_341417500.1">
    <property type="nucleotide sequence ID" value="NZ_JBBPCC010000014.1"/>
</dbReference>
<keyword evidence="9" id="KW-1185">Reference proteome</keyword>
<dbReference type="Pfam" id="PF25963">
    <property type="entry name" value="Beta-barrel_AAEA"/>
    <property type="match status" value="1"/>
</dbReference>
<evidence type="ECO:0000256" key="2">
    <source>
        <dbReference type="ARBA" id="ARBA00009477"/>
    </source>
</evidence>
<keyword evidence="3" id="KW-0812">Transmembrane</keyword>
<comment type="caution">
    <text evidence="8">The sequence shown here is derived from an EMBL/GenBank/DDBJ whole genome shotgun (WGS) entry which is preliminary data.</text>
</comment>
<reference evidence="8 9" key="1">
    <citation type="submission" date="2024-04" db="EMBL/GenBank/DDBJ databases">
        <title>draft genome sequnece of Paenibacillus filicis.</title>
        <authorList>
            <person name="Kim D.-U."/>
        </authorList>
    </citation>
    <scope>NUCLEOTIDE SEQUENCE [LARGE SCALE GENOMIC DNA]</scope>
    <source>
        <strain evidence="8 9">KACC14197</strain>
    </source>
</reference>
<dbReference type="InterPro" id="IPR050739">
    <property type="entry name" value="MFP"/>
</dbReference>
<organism evidence="8 9">
    <name type="scientific">Paenibacillus filicis</name>
    <dbReference type="NCBI Taxonomy" id="669464"/>
    <lineage>
        <taxon>Bacteria</taxon>
        <taxon>Bacillati</taxon>
        <taxon>Bacillota</taxon>
        <taxon>Bacilli</taxon>
        <taxon>Bacillales</taxon>
        <taxon>Paenibacillaceae</taxon>
        <taxon>Paenibacillus</taxon>
    </lineage>
</organism>
<evidence type="ECO:0000256" key="5">
    <source>
        <dbReference type="ARBA" id="ARBA00023136"/>
    </source>
</evidence>
<dbReference type="InterPro" id="IPR011053">
    <property type="entry name" value="Single_hybrid_motif"/>
</dbReference>
<evidence type="ECO:0000256" key="1">
    <source>
        <dbReference type="ARBA" id="ARBA00004167"/>
    </source>
</evidence>
<dbReference type="InterPro" id="IPR058634">
    <property type="entry name" value="AaeA-lik-b-barrel"/>
</dbReference>
<comment type="subcellular location">
    <subcellularLocation>
        <location evidence="1">Membrane</location>
        <topology evidence="1">Single-pass membrane protein</topology>
    </subcellularLocation>
</comment>
<dbReference type="EMBL" id="JBBPCC010000014">
    <property type="protein sequence ID" value="MEK8130367.1"/>
    <property type="molecule type" value="Genomic_DNA"/>
</dbReference>
<evidence type="ECO:0000313" key="9">
    <source>
        <dbReference type="Proteomes" id="UP001469365"/>
    </source>
</evidence>
<comment type="similarity">
    <text evidence="2">Belongs to the membrane fusion protein (MFP) (TC 8.A.1) family.</text>
</comment>
<dbReference type="PANTHER" id="PTHR30386:SF26">
    <property type="entry name" value="TRANSPORT PROTEIN COMB"/>
    <property type="match status" value="1"/>
</dbReference>
<dbReference type="SUPFAM" id="SSF51230">
    <property type="entry name" value="Single hybrid motif"/>
    <property type="match status" value="1"/>
</dbReference>
<proteinExistence type="inferred from homology"/>
<feature type="domain" description="YhbJ barrel-sandwich hybrid" evidence="7">
    <location>
        <begin position="43"/>
        <end position="121"/>
    </location>
</feature>
<evidence type="ECO:0000313" key="8">
    <source>
        <dbReference type="EMBL" id="MEK8130367.1"/>
    </source>
</evidence>